<sequence length="397" mass="43768">MKILLLNDVGTATGGAETQMLSLRDNLRSLSHDVRLFSSKAKPVADSPLLCEYSCFGTNSLFQVISQTANVSAYLNLRRVLNEFQPDVVHVRMFMWQLSPLILPLLEKIPCLYQTAVYKAICPLGTKLLPDGSPCKYKAGKACLNHGCLTPQSWTVFMVQRQLWLRWRHVFNTVVALSHAMKVNLEADGIAPVKVVHNGVPQRKQRPPLREPATVVFAGRLVSEKGVDVLLKAFARVKVQVPLAQLIIAGQGVEAANLTALAEELGINESVKWLGHIPREELEQQFDAAWVQVVPSLWAEPFGNVTTEAMMRGTAVIASSTGAQPEIVNHDQTGFLVPPGDVAALGNALIKLLSNRELAEEMGQAGRKRAIEEFSEQRRTQGFLDIYQEIISSGSRE</sequence>
<proteinExistence type="predicted"/>
<dbReference type="EMBL" id="JADEWL010000016">
    <property type="protein sequence ID" value="MBE9212592.1"/>
    <property type="molecule type" value="Genomic_DNA"/>
</dbReference>
<dbReference type="InterPro" id="IPR028098">
    <property type="entry name" value="Glyco_trans_4-like_N"/>
</dbReference>
<comment type="caution">
    <text evidence="3">The sequence shown here is derived from an EMBL/GenBank/DDBJ whole genome shotgun (WGS) entry which is preliminary data.</text>
</comment>
<gene>
    <name evidence="3" type="ORF">IQ247_07660</name>
</gene>
<dbReference type="Gene3D" id="3.40.50.2000">
    <property type="entry name" value="Glycogen Phosphorylase B"/>
    <property type="match status" value="3"/>
</dbReference>
<dbReference type="CDD" id="cd03801">
    <property type="entry name" value="GT4_PimA-like"/>
    <property type="match status" value="1"/>
</dbReference>
<evidence type="ECO:0000313" key="3">
    <source>
        <dbReference type="EMBL" id="MBE9212592.1"/>
    </source>
</evidence>
<evidence type="ECO:0000313" key="4">
    <source>
        <dbReference type="Proteomes" id="UP000620559"/>
    </source>
</evidence>
<name>A0A8J7K219_9CYAN</name>
<dbReference type="Proteomes" id="UP000620559">
    <property type="component" value="Unassembled WGS sequence"/>
</dbReference>
<feature type="domain" description="Glycosyltransferase subfamily 4-like N-terminal" evidence="2">
    <location>
        <begin position="14"/>
        <end position="199"/>
    </location>
</feature>
<dbReference type="InterPro" id="IPR001296">
    <property type="entry name" value="Glyco_trans_1"/>
</dbReference>
<keyword evidence="4" id="KW-1185">Reference proteome</keyword>
<reference evidence="3" key="1">
    <citation type="submission" date="2020-10" db="EMBL/GenBank/DDBJ databases">
        <authorList>
            <person name="Castelo-Branco R."/>
            <person name="Eusebio N."/>
            <person name="Adriana R."/>
            <person name="Vieira A."/>
            <person name="Brugerolle De Fraissinette N."/>
            <person name="Rezende De Castro R."/>
            <person name="Schneider M.P."/>
            <person name="Vasconcelos V."/>
            <person name="Leao P.N."/>
        </authorList>
    </citation>
    <scope>NUCLEOTIDE SEQUENCE</scope>
    <source>
        <strain evidence="3">LEGE 06105</strain>
    </source>
</reference>
<dbReference type="AlphaFoldDB" id="A0A8J7K219"/>
<evidence type="ECO:0000259" key="1">
    <source>
        <dbReference type="Pfam" id="PF00534"/>
    </source>
</evidence>
<dbReference type="SUPFAM" id="SSF53756">
    <property type="entry name" value="UDP-Glycosyltransferase/glycogen phosphorylase"/>
    <property type="match status" value="1"/>
</dbReference>
<dbReference type="Pfam" id="PF13579">
    <property type="entry name" value="Glyco_trans_4_4"/>
    <property type="match status" value="1"/>
</dbReference>
<dbReference type="PANTHER" id="PTHR12526">
    <property type="entry name" value="GLYCOSYLTRANSFERASE"/>
    <property type="match status" value="1"/>
</dbReference>
<dbReference type="GO" id="GO:0016757">
    <property type="term" value="F:glycosyltransferase activity"/>
    <property type="evidence" value="ECO:0007669"/>
    <property type="project" value="InterPro"/>
</dbReference>
<accession>A0A8J7K219</accession>
<organism evidence="3 4">
    <name type="scientific">Plectonema cf. radiosum LEGE 06105</name>
    <dbReference type="NCBI Taxonomy" id="945769"/>
    <lineage>
        <taxon>Bacteria</taxon>
        <taxon>Bacillati</taxon>
        <taxon>Cyanobacteriota</taxon>
        <taxon>Cyanophyceae</taxon>
        <taxon>Oscillatoriophycideae</taxon>
        <taxon>Oscillatoriales</taxon>
        <taxon>Microcoleaceae</taxon>
        <taxon>Plectonema</taxon>
    </lineage>
</organism>
<dbReference type="RefSeq" id="WP_193918688.1">
    <property type="nucleotide sequence ID" value="NZ_JADEWL010000016.1"/>
</dbReference>
<evidence type="ECO:0000259" key="2">
    <source>
        <dbReference type="Pfam" id="PF13579"/>
    </source>
</evidence>
<dbReference type="PANTHER" id="PTHR12526:SF630">
    <property type="entry name" value="GLYCOSYLTRANSFERASE"/>
    <property type="match status" value="1"/>
</dbReference>
<feature type="domain" description="Glycosyl transferase family 1" evidence="1">
    <location>
        <begin position="204"/>
        <end position="369"/>
    </location>
</feature>
<dbReference type="Pfam" id="PF00534">
    <property type="entry name" value="Glycos_transf_1"/>
    <property type="match status" value="1"/>
</dbReference>
<protein>
    <submittedName>
        <fullName evidence="3">Glycosyltransferase family 4 protein</fullName>
    </submittedName>
</protein>